<name>A0A0F9KCH8_9ZZZZ</name>
<organism evidence="2">
    <name type="scientific">marine sediment metagenome</name>
    <dbReference type="NCBI Taxonomy" id="412755"/>
    <lineage>
        <taxon>unclassified sequences</taxon>
        <taxon>metagenomes</taxon>
        <taxon>ecological metagenomes</taxon>
    </lineage>
</organism>
<gene>
    <name evidence="2" type="ORF">LCGC14_1720290</name>
</gene>
<dbReference type="EMBL" id="LAZR01015470">
    <property type="protein sequence ID" value="KKM12216.1"/>
    <property type="molecule type" value="Genomic_DNA"/>
</dbReference>
<comment type="caution">
    <text evidence="2">The sequence shown here is derived from an EMBL/GenBank/DDBJ whole genome shotgun (WGS) entry which is preliminary data.</text>
</comment>
<evidence type="ECO:0008006" key="3">
    <source>
        <dbReference type="Google" id="ProtNLM"/>
    </source>
</evidence>
<reference evidence="2" key="1">
    <citation type="journal article" date="2015" name="Nature">
        <title>Complex archaea that bridge the gap between prokaryotes and eukaryotes.</title>
        <authorList>
            <person name="Spang A."/>
            <person name="Saw J.H."/>
            <person name="Jorgensen S.L."/>
            <person name="Zaremba-Niedzwiedzka K."/>
            <person name="Martijn J."/>
            <person name="Lind A.E."/>
            <person name="van Eijk R."/>
            <person name="Schleper C."/>
            <person name="Guy L."/>
            <person name="Ettema T.J."/>
        </authorList>
    </citation>
    <scope>NUCLEOTIDE SEQUENCE</scope>
</reference>
<evidence type="ECO:0000256" key="1">
    <source>
        <dbReference type="SAM" id="Coils"/>
    </source>
</evidence>
<keyword evidence="1" id="KW-0175">Coiled coil</keyword>
<evidence type="ECO:0000313" key="2">
    <source>
        <dbReference type="EMBL" id="KKM12216.1"/>
    </source>
</evidence>
<sequence length="947" mass="105875">EGAKFIEPKPTEIIPETRAVTPEVPEVRVPTVEVPETVSGARVVRPAEVEKPLVKPQEPLPVVPEGEIIGLNLVESKGIRESFGIEKLSSVDRRTMESVLAKAKVEKAETRALQVADEVLLNNRPITDVEHAGMVLKAAELVNEYDVAFAEIGRFIERGDVKKADLARIRQEAIIKNLDKLTEGTRLGRRETARALSIGRMRINRESFQLAPVILRAQASKRGRLTLDEKGKFEELVVKHTELKDKLAQAEAAYEKILAETDRLTAEKMIRPPRKRVKKFETIFAERTAIKSQLTELGFRLNDLSGLTAEGSYLVGKLAVTYIKEGVASLAEVVRRVQNDIPDVSARDVHQSLVARDPKRLARARSETTKRITDIKSQADLLLKIERAEQGIFDKPKGKQPRIPEIRALQRQLNELRQLAYKTELSSTRLERAFKTLGELQDQLDFHYRPLRKPQPLTPAELASIKEKIAEVRKQMRIEDEIVILKEQLRTGEFIINEPKTLKELPPDIQRAQVELNLHRRKVRAAIDEMAPLGFKGGFSEFINTLRTIKATADMSATLRQGMILSATRPVVATKALGQSIKAFFSERSAESIDLAIRSADHHYIREKSGLELTELGGRRTAREELFGAQMIERVKVLGPIVKASNRHMTSQLNLLRTSVFDEFLTKNPNATHAELTAYADWVNIATGRGNIGRAAAVATTLSTVFFAPRFAWSRVQTPLAVFKNWKQPRVRKAIAKDLAGFLGIGLTTLALADMAGFDVGTDPRDSDWGKIRIGDTRIDIFAGVQQPLRVMARIPLRGTDIAGLTGKDLDERYKKMAPLDIILRFGMYKAAPFITLAQTPFTGRDIVGQPTTLSNTLARAITPLWLEDAWEAFQEEGLGRAGLVGGLTFFGVGATTFPDSEAQTRKKIAKLLYQFRDQEAKILKDNWNALHPEKGKRISKVTAINR</sequence>
<feature type="coiled-coil region" evidence="1">
    <location>
        <begin position="233"/>
        <end position="267"/>
    </location>
</feature>
<proteinExistence type="predicted"/>
<feature type="non-terminal residue" evidence="2">
    <location>
        <position position="1"/>
    </location>
</feature>
<dbReference type="AlphaFoldDB" id="A0A0F9KCH8"/>
<protein>
    <recommendedName>
        <fullName evidence="3">Large polyvalent protein associated domain-containing protein</fullName>
    </recommendedName>
</protein>
<accession>A0A0F9KCH8</accession>